<reference evidence="2 3" key="1">
    <citation type="journal article" date="2000" name="Virology">
        <title>Complete genomic sequence of the Amsacta moorei entomopoxvirus: analysis and comparison with other poxviruses.</title>
        <authorList>
            <person name="Bawden A.L."/>
            <person name="Glassberg K.J."/>
            <person name="Diggans J."/>
            <person name="Shaw R."/>
            <person name="Farmerie W."/>
            <person name="Moyer R.W."/>
        </authorList>
    </citation>
    <scope>NUCLEOTIDE SEQUENCE [LARGE SCALE GENOMIC DNA]</scope>
</reference>
<gene>
    <name evidence="2" type="primary">AMV202</name>
</gene>
<accession>Q9EMK4</accession>
<keyword evidence="3" id="KW-1185">Reference proteome</keyword>
<feature type="transmembrane region" description="Helical" evidence="1">
    <location>
        <begin position="50"/>
        <end position="72"/>
    </location>
</feature>
<dbReference type="Proteomes" id="UP000000872">
    <property type="component" value="Segment"/>
</dbReference>
<dbReference type="RefSeq" id="NP_064984.1">
    <property type="nucleotide sequence ID" value="NC_002520.1"/>
</dbReference>
<evidence type="ECO:0000313" key="3">
    <source>
        <dbReference type="Proteomes" id="UP000000872"/>
    </source>
</evidence>
<keyword evidence="1" id="KW-0812">Transmembrane</keyword>
<sequence length="73" mass="8101">MINIIAKIIFNIIFTFFLTFGIVVGLYIFSLSSLILYVVISSEIQSSACIVSSILFIILTGVLYILLLFFGIS</sequence>
<proteinExistence type="predicted"/>
<evidence type="ECO:0000313" key="2">
    <source>
        <dbReference type="EMBL" id="AAG02908.1"/>
    </source>
</evidence>
<organismHost>
    <name type="scientific">Amsacta</name>
    <dbReference type="NCBI Taxonomy" id="340055"/>
</organismHost>
<feature type="transmembrane region" description="Helical" evidence="1">
    <location>
        <begin position="12"/>
        <end position="38"/>
    </location>
</feature>
<keyword evidence="1" id="KW-0472">Membrane</keyword>
<name>Q9EMK4_AMEPV</name>
<organism evidence="2 3">
    <name type="scientific">Amsacta moorei entomopoxvirus</name>
    <name type="common">AmEPV</name>
    <dbReference type="NCBI Taxonomy" id="28321"/>
    <lineage>
        <taxon>Viruses</taxon>
        <taxon>Varidnaviria</taxon>
        <taxon>Bamfordvirae</taxon>
        <taxon>Nucleocytoviricota</taxon>
        <taxon>Pokkesviricetes</taxon>
        <taxon>Chitovirales</taxon>
        <taxon>Poxviridae</taxon>
        <taxon>Entomopoxvirinae</taxon>
        <taxon>Betaentomopoxvirus</taxon>
    </lineage>
</organism>
<protein>
    <submittedName>
        <fullName evidence="2">AMV202</fullName>
    </submittedName>
</protein>
<dbReference type="KEGG" id="vg:1494792"/>
<evidence type="ECO:0000256" key="1">
    <source>
        <dbReference type="SAM" id="Phobius"/>
    </source>
</evidence>
<keyword evidence="1" id="KW-1133">Transmembrane helix</keyword>
<dbReference type="EMBL" id="AF250284">
    <property type="protein sequence ID" value="AAG02908.1"/>
    <property type="molecule type" value="Genomic_DNA"/>
</dbReference>
<dbReference type="GeneID" id="1494792"/>